<evidence type="ECO:0000313" key="5">
    <source>
        <dbReference type="Proteomes" id="UP001207116"/>
    </source>
</evidence>
<feature type="signal peptide" evidence="2">
    <location>
        <begin position="1"/>
        <end position="20"/>
    </location>
</feature>
<dbReference type="InterPro" id="IPR011519">
    <property type="entry name" value="UnbV_ASPIC"/>
</dbReference>
<name>A0AAE3SNL9_9FLAO</name>
<feature type="chain" id="PRO_5042157349" evidence="2">
    <location>
        <begin position="21"/>
        <end position="1106"/>
    </location>
</feature>
<accession>A0AAE3SNL9</accession>
<keyword evidence="5" id="KW-1185">Reference proteome</keyword>
<dbReference type="Proteomes" id="UP001207116">
    <property type="component" value="Unassembled WGS sequence"/>
</dbReference>
<dbReference type="SUPFAM" id="SSF69318">
    <property type="entry name" value="Integrin alpha N-terminal domain"/>
    <property type="match status" value="3"/>
</dbReference>
<dbReference type="InterPro" id="IPR028994">
    <property type="entry name" value="Integrin_alpha_N"/>
</dbReference>
<evidence type="ECO:0000259" key="3">
    <source>
        <dbReference type="Pfam" id="PF07593"/>
    </source>
</evidence>
<sequence>MIMKKCLLLALAGVIFWSCGKDSKNNSTLFKELDTADTGISFANTVIENDSLNYFTYGYIYMGGGVAAGDFNNDGLADLYFTGNQVPNALYLNKGNLQFEEITEQAGVSGDQRWYTGITLADVNSDGYLDIYCSVAGKFGPFENQLFINNGDLTFTEKAEEYGLAEAGNSIQSTFFDYDRDGDLDVYIANYPPTPFNAPNGHYRIKQQLHKPNETDKLMRNDGGHFIDVTKEAGLNTFGLSLSATIGDLNEDGWPDIYVSNDFSSPDYCYINNKNGTFSEKVRTITKNTSFYGMGVDIADFNNDGLLDIFQADMTANDNRRSKANMASMNPDLFWSTVNSGFHYQYMQNSLQLNNGNLIDSLPDFSNVARLAGVSSTDWSWGPLFADLDNDGWKDLFISNGTRREINNRDYFLAWEAEGRPLDNLLQRSLNIPSEPIDNFVYRNTGDLRFERVNESWGIVKEGFSNGGVYADLDNDGDLEIVINNFDDTASLFENKGNGNHFVQLSLNGPEKNPNGLGARVYLHANGQTQMQELTLSRGFQSAVAPRLHFGLGSSTSVDTLEIIWPDGKREIRTNLEADQLVTLNYTEASLVAVHSEPEDTQFDSSDDSLLGMEFQHQENYYDDFINEILLPHKMSMFGPYMAKGDLNGDNWEDLVIGGASGQATQIFMGTADGFEKKETSELSKYADREDMGIAIFDIDGDGQNDLYISSGGNEFEPDSEMLKDRIYLNDGGSFREVTEGIADFRASASVVVPFDFDKDGDMDILVGSRVIPGNYPSPASSYLLENRSTPGKPVLVDVTAEKASQLIGIGLLTRALPTDYNGDGWTDLLLGGEWMPLVLLQNQEGSFKDVSESVGLGDTRGWWFGLGEGDFDGDGDMDYLAGNLGLNYKYKASETETFDVYYDDFDGSGTKDIVLSYYNYGEKFPVRGRECSSQQMPAIKKKFEDYASFSTATLADVYTQQALDESLHYQVKSFASVYLENTPEGFKIKQLPVEAQISSINAIVVDDVDGDGLLDAVVAGNLYSSEVETPRNDASNGLFLKGDGKGGFKSVVARKSGLYVPGDVKNMLQINRPDGRYYLAGKNNDTLQVIRVEEARPKAVALNKR</sequence>
<reference evidence="4" key="1">
    <citation type="submission" date="2022-11" db="EMBL/GenBank/DDBJ databases">
        <title>The characterization of three novel Bacteroidetes species and genomic analysis of their roles in tidal elemental geochemical cycles.</title>
        <authorList>
            <person name="Ma K.-J."/>
        </authorList>
    </citation>
    <scope>NUCLEOTIDE SEQUENCE</scope>
    <source>
        <strain evidence="4">M415</strain>
    </source>
</reference>
<dbReference type="Pfam" id="PF07593">
    <property type="entry name" value="UnbV_ASPIC"/>
    <property type="match status" value="1"/>
</dbReference>
<evidence type="ECO:0000256" key="2">
    <source>
        <dbReference type="SAM" id="SignalP"/>
    </source>
</evidence>
<organism evidence="4 5">
    <name type="scientific">Lentiprolixibacter aurantiacus</name>
    <dbReference type="NCBI Taxonomy" id="2993939"/>
    <lineage>
        <taxon>Bacteria</taxon>
        <taxon>Pseudomonadati</taxon>
        <taxon>Bacteroidota</taxon>
        <taxon>Flavobacteriia</taxon>
        <taxon>Flavobacteriales</taxon>
        <taxon>Flavobacteriaceae</taxon>
        <taxon>Lentiprolixibacter</taxon>
    </lineage>
</organism>
<comment type="caution">
    <text evidence="4">The sequence shown here is derived from an EMBL/GenBank/DDBJ whole genome shotgun (WGS) entry which is preliminary data.</text>
</comment>
<dbReference type="InterPro" id="IPR027039">
    <property type="entry name" value="Crtac1"/>
</dbReference>
<evidence type="ECO:0000256" key="1">
    <source>
        <dbReference type="ARBA" id="ARBA00022729"/>
    </source>
</evidence>
<dbReference type="RefSeq" id="WP_266013128.1">
    <property type="nucleotide sequence ID" value="NZ_JAPFQP010000003.1"/>
</dbReference>
<protein>
    <submittedName>
        <fullName evidence="4">VCBS repeat-containing protein</fullName>
    </submittedName>
</protein>
<dbReference type="PANTHER" id="PTHR16026">
    <property type="entry name" value="CARTILAGE ACIDIC PROTEIN 1"/>
    <property type="match status" value="1"/>
</dbReference>
<dbReference type="AlphaFoldDB" id="A0AAE3SNL9"/>
<feature type="domain" description="ASPIC/UnbV" evidence="3">
    <location>
        <begin position="516"/>
        <end position="583"/>
    </location>
</feature>
<dbReference type="EMBL" id="JAPFQP010000003">
    <property type="protein sequence ID" value="MCX2719907.1"/>
    <property type="molecule type" value="Genomic_DNA"/>
</dbReference>
<dbReference type="InterPro" id="IPR013517">
    <property type="entry name" value="FG-GAP"/>
</dbReference>
<proteinExistence type="predicted"/>
<gene>
    <name evidence="4" type="ORF">OO016_09860</name>
</gene>
<keyword evidence="1 2" id="KW-0732">Signal</keyword>
<dbReference type="Pfam" id="PF13517">
    <property type="entry name" value="FG-GAP_3"/>
    <property type="match status" value="6"/>
</dbReference>
<dbReference type="Gene3D" id="2.130.10.130">
    <property type="entry name" value="Integrin alpha, N-terminal"/>
    <property type="match status" value="3"/>
</dbReference>
<dbReference type="PANTHER" id="PTHR16026:SF0">
    <property type="entry name" value="CARTILAGE ACIDIC PROTEIN 1"/>
    <property type="match status" value="1"/>
</dbReference>
<evidence type="ECO:0000313" key="4">
    <source>
        <dbReference type="EMBL" id="MCX2719907.1"/>
    </source>
</evidence>